<dbReference type="InterPro" id="IPR029045">
    <property type="entry name" value="ClpP/crotonase-like_dom_sf"/>
</dbReference>
<protein>
    <submittedName>
        <fullName evidence="5">CSON013613 protein</fullName>
    </submittedName>
</protein>
<gene>
    <name evidence="5" type="primary">CSON013613</name>
</gene>
<dbReference type="CDD" id="cd06558">
    <property type="entry name" value="crotonase-like"/>
    <property type="match status" value="1"/>
</dbReference>
<dbReference type="EMBL" id="UFQT01000693">
    <property type="protein sequence ID" value="SSX26606.1"/>
    <property type="molecule type" value="Genomic_DNA"/>
</dbReference>
<dbReference type="Pfam" id="PF00378">
    <property type="entry name" value="ECH_1"/>
    <property type="match status" value="1"/>
</dbReference>
<reference evidence="4" key="1">
    <citation type="submission" date="2018-04" db="EMBL/GenBank/DDBJ databases">
        <authorList>
            <person name="Go L.Y."/>
            <person name="Mitchell J.A."/>
        </authorList>
    </citation>
    <scope>NUCLEOTIDE SEQUENCE</scope>
    <source>
        <tissue evidence="4">Whole organism</tissue>
    </source>
</reference>
<dbReference type="OMA" id="GIKWFNQ"/>
<dbReference type="PANTHER" id="PTHR43802">
    <property type="entry name" value="ENOYL-COA HYDRATASE"/>
    <property type="match status" value="1"/>
</dbReference>
<dbReference type="AlphaFoldDB" id="A0A336M8K9"/>
<evidence type="ECO:0000256" key="2">
    <source>
        <dbReference type="RuleBase" id="RU003707"/>
    </source>
</evidence>
<name>A0A336M8K9_CULSO</name>
<evidence type="ECO:0000256" key="1">
    <source>
        <dbReference type="ARBA" id="ARBA00005254"/>
    </source>
</evidence>
<proteinExistence type="inferred from homology"/>
<feature type="compositionally biased region" description="Basic and acidic residues" evidence="3">
    <location>
        <begin position="52"/>
        <end position="72"/>
    </location>
</feature>
<comment type="similarity">
    <text evidence="1 2">Belongs to the enoyl-CoA hydratase/isomerase family.</text>
</comment>
<dbReference type="EMBL" id="UFQS01000693">
    <property type="protein sequence ID" value="SSX06252.1"/>
    <property type="molecule type" value="Genomic_DNA"/>
</dbReference>
<dbReference type="InterPro" id="IPR001753">
    <property type="entry name" value="Enoyl-CoA_hydra/iso"/>
</dbReference>
<dbReference type="InterPro" id="IPR018376">
    <property type="entry name" value="Enoyl-CoA_hyd/isom_CS"/>
</dbReference>
<evidence type="ECO:0000313" key="4">
    <source>
        <dbReference type="EMBL" id="SSX06252.1"/>
    </source>
</evidence>
<reference evidence="5" key="2">
    <citation type="submission" date="2018-07" db="EMBL/GenBank/DDBJ databases">
        <authorList>
            <person name="Quirk P.G."/>
            <person name="Krulwich T.A."/>
        </authorList>
    </citation>
    <scope>NUCLEOTIDE SEQUENCE</scope>
</reference>
<dbReference type="Gene3D" id="1.10.287.2460">
    <property type="match status" value="1"/>
</dbReference>
<sequence length="363" mass="39851">MTSHFIYKYSVLISTEQKISLNFQFNMALVLRNILNLSKRAVYCQISSKHFSTSDKNGDPKETEGKEGTEEQVEKIPENIIVEKCEGVTLIGINRPEKRNCVNRVTASQLITAINEFESDEKSTVGVLYGVGGSFCAGFDLSEVLTGGADAIINTVDGAMGPTRSHTKKPLIAAINGYCVGGGLELALMCDLRIVEENSVLGFFNRRFGVPLVDGGCARIARLIGLSRALDLVLTGRHVSAKEAFEIGLANRMVAIGASLGQAVNLANSIAKFPPECLKHDRDALYYATYDSPSFSDAINYEVMTCSKELFDEATQGSTKFVDEGIGRGGKFHDVRDKDLPEWEKDEIKREIKNEEATKKEKE</sequence>
<evidence type="ECO:0000313" key="5">
    <source>
        <dbReference type="EMBL" id="SSX26606.1"/>
    </source>
</evidence>
<dbReference type="PROSITE" id="PS00166">
    <property type="entry name" value="ENOYL_COA_HYDRATASE"/>
    <property type="match status" value="1"/>
</dbReference>
<feature type="region of interest" description="Disordered" evidence="3">
    <location>
        <begin position="50"/>
        <end position="72"/>
    </location>
</feature>
<evidence type="ECO:0000256" key="3">
    <source>
        <dbReference type="SAM" id="MobiDB-lite"/>
    </source>
</evidence>
<dbReference type="Gene3D" id="3.90.226.10">
    <property type="entry name" value="2-enoyl-CoA Hydratase, Chain A, domain 1"/>
    <property type="match status" value="1"/>
</dbReference>
<dbReference type="VEuPathDB" id="VectorBase:CSON013613"/>
<accession>A0A336M8K9</accession>
<dbReference type="PANTHER" id="PTHR43802:SF1">
    <property type="entry name" value="IP11341P-RELATED"/>
    <property type="match status" value="1"/>
</dbReference>
<dbReference type="NCBIfam" id="NF006108">
    <property type="entry name" value="PRK08259.1"/>
    <property type="match status" value="1"/>
</dbReference>
<dbReference type="SUPFAM" id="SSF52096">
    <property type="entry name" value="ClpP/crotonase"/>
    <property type="match status" value="1"/>
</dbReference>
<dbReference type="GO" id="GO:0003824">
    <property type="term" value="F:catalytic activity"/>
    <property type="evidence" value="ECO:0007669"/>
    <property type="project" value="InterPro"/>
</dbReference>
<organism evidence="5">
    <name type="scientific">Culicoides sonorensis</name>
    <name type="common">Biting midge</name>
    <dbReference type="NCBI Taxonomy" id="179676"/>
    <lineage>
        <taxon>Eukaryota</taxon>
        <taxon>Metazoa</taxon>
        <taxon>Ecdysozoa</taxon>
        <taxon>Arthropoda</taxon>
        <taxon>Hexapoda</taxon>
        <taxon>Insecta</taxon>
        <taxon>Pterygota</taxon>
        <taxon>Neoptera</taxon>
        <taxon>Endopterygota</taxon>
        <taxon>Diptera</taxon>
        <taxon>Nematocera</taxon>
        <taxon>Chironomoidea</taxon>
        <taxon>Ceratopogonidae</taxon>
        <taxon>Ceratopogoninae</taxon>
        <taxon>Culicoides</taxon>
        <taxon>Monoculicoides</taxon>
    </lineage>
</organism>